<feature type="domain" description="Cupin type-1" evidence="2">
    <location>
        <begin position="20"/>
        <end position="149"/>
    </location>
</feature>
<dbReference type="InterPro" id="IPR051610">
    <property type="entry name" value="GPI/OXD"/>
</dbReference>
<evidence type="ECO:0000313" key="4">
    <source>
        <dbReference type="Proteomes" id="UP000183569"/>
    </source>
</evidence>
<sequence length="165" mass="18578">MNDNTPPAFVIRNFNHIDMENFVRPPLYESLGGSLTKGTLASKLGASVDIVPPGKRACPFHLHHAQEEMFIVLNGNGTLRIGDEERPIQEGDVICIPPGKAWPHQIINTSDQPLRYLSISTMESPEICEYPDADKFLAKARSNGREEFRKLDFRGKNVDYWEGEP</sequence>
<reference evidence="3 4" key="1">
    <citation type="submission" date="2016-10" db="EMBL/GenBank/DDBJ databases">
        <authorList>
            <person name="Varghese N."/>
            <person name="Submissions S."/>
        </authorList>
    </citation>
    <scope>NUCLEOTIDE SEQUENCE [LARGE SCALE GENOMIC DNA]</scope>
    <source>
        <strain evidence="3 4">CGMCC 1.12102</strain>
    </source>
</reference>
<dbReference type="GeneID" id="23845597"/>
<dbReference type="SUPFAM" id="SSF51182">
    <property type="entry name" value="RmlC-like cupins"/>
    <property type="match status" value="1"/>
</dbReference>
<dbReference type="GO" id="GO:0046872">
    <property type="term" value="F:metal ion binding"/>
    <property type="evidence" value="ECO:0007669"/>
    <property type="project" value="UniProtKB-KW"/>
</dbReference>
<accession>A0A1G4X8Z1</accession>
<dbReference type="RefSeq" id="WP_017456753.1">
    <property type="nucleotide sequence ID" value="NZ_FMUI01000002.1"/>
</dbReference>
<dbReference type="AlphaFoldDB" id="A0A1G4X8Z1"/>
<dbReference type="Pfam" id="PF07883">
    <property type="entry name" value="Cupin_2"/>
    <property type="match status" value="1"/>
</dbReference>
<name>A0A1G4X8Z1_9ENTR</name>
<dbReference type="Gene3D" id="2.60.120.10">
    <property type="entry name" value="Jelly Rolls"/>
    <property type="match status" value="1"/>
</dbReference>
<dbReference type="SMART" id="SM00835">
    <property type="entry name" value="Cupin_1"/>
    <property type="match status" value="1"/>
</dbReference>
<evidence type="ECO:0000259" key="2">
    <source>
        <dbReference type="SMART" id="SM00835"/>
    </source>
</evidence>
<dbReference type="PANTHER" id="PTHR35848">
    <property type="entry name" value="OXALATE-BINDING PROTEIN"/>
    <property type="match status" value="1"/>
</dbReference>
<dbReference type="Proteomes" id="UP000183569">
    <property type="component" value="Unassembled WGS sequence"/>
</dbReference>
<organism evidence="3 4">
    <name type="scientific">Kosakonia sacchari</name>
    <dbReference type="NCBI Taxonomy" id="1158459"/>
    <lineage>
        <taxon>Bacteria</taxon>
        <taxon>Pseudomonadati</taxon>
        <taxon>Pseudomonadota</taxon>
        <taxon>Gammaproteobacteria</taxon>
        <taxon>Enterobacterales</taxon>
        <taxon>Enterobacteriaceae</taxon>
        <taxon>Kosakonia</taxon>
    </lineage>
</organism>
<evidence type="ECO:0000256" key="1">
    <source>
        <dbReference type="ARBA" id="ARBA00022723"/>
    </source>
</evidence>
<gene>
    <name evidence="3" type="ORF">SAMN02927897_00071</name>
</gene>
<dbReference type="EMBL" id="FMUI01000002">
    <property type="protein sequence ID" value="SCX37670.1"/>
    <property type="molecule type" value="Genomic_DNA"/>
</dbReference>
<dbReference type="InterPro" id="IPR006045">
    <property type="entry name" value="Cupin_1"/>
</dbReference>
<dbReference type="InterPro" id="IPR014710">
    <property type="entry name" value="RmlC-like_jellyroll"/>
</dbReference>
<dbReference type="CDD" id="cd02224">
    <property type="entry name" value="cupin_SPO2919-like"/>
    <property type="match status" value="1"/>
</dbReference>
<protein>
    <submittedName>
        <fullName evidence="3">Uncharacterized conserved protein, cupin superfamily</fullName>
    </submittedName>
</protein>
<dbReference type="InterPro" id="IPR013096">
    <property type="entry name" value="Cupin_2"/>
</dbReference>
<dbReference type="InterPro" id="IPR011051">
    <property type="entry name" value="RmlC_Cupin_sf"/>
</dbReference>
<comment type="caution">
    <text evidence="3">The sequence shown here is derived from an EMBL/GenBank/DDBJ whole genome shotgun (WGS) entry which is preliminary data.</text>
</comment>
<evidence type="ECO:0000313" key="3">
    <source>
        <dbReference type="EMBL" id="SCX37670.1"/>
    </source>
</evidence>
<keyword evidence="1" id="KW-0479">Metal-binding</keyword>
<dbReference type="PANTHER" id="PTHR35848:SF6">
    <property type="entry name" value="CUPIN TYPE-2 DOMAIN-CONTAINING PROTEIN"/>
    <property type="match status" value="1"/>
</dbReference>
<proteinExistence type="predicted"/>